<keyword evidence="2" id="KW-0812">Transmembrane</keyword>
<dbReference type="InterPro" id="IPR029063">
    <property type="entry name" value="SAM-dependent_MTases_sf"/>
</dbReference>
<keyword evidence="4" id="KW-1185">Reference proteome</keyword>
<dbReference type="AlphaFoldDB" id="A0A0F5MMS9"/>
<name>A0A0F5MMS9_9RICK</name>
<dbReference type="PANTHER" id="PTHR43317:SF1">
    <property type="entry name" value="THERMOSPERMINE SYNTHASE ACAULIS5"/>
    <property type="match status" value="1"/>
</dbReference>
<evidence type="ECO:0008006" key="5">
    <source>
        <dbReference type="Google" id="ProtNLM"/>
    </source>
</evidence>
<dbReference type="Gene3D" id="3.40.50.150">
    <property type="entry name" value="Vaccinia Virus protein VP39"/>
    <property type="match status" value="1"/>
</dbReference>
<protein>
    <recommendedName>
        <fullName evidence="5">Spermidine synthase</fullName>
    </recommendedName>
</protein>
<keyword evidence="1" id="KW-0620">Polyamine biosynthesis</keyword>
<comment type="caution">
    <text evidence="3">The sequence shown here is derived from an EMBL/GenBank/DDBJ whole genome shotgun (WGS) entry which is preliminary data.</text>
</comment>
<keyword evidence="2" id="KW-0472">Membrane</keyword>
<dbReference type="PANTHER" id="PTHR43317">
    <property type="entry name" value="THERMOSPERMINE SYNTHASE ACAULIS5"/>
    <property type="match status" value="1"/>
</dbReference>
<dbReference type="Proteomes" id="UP000033358">
    <property type="component" value="Unassembled WGS sequence"/>
</dbReference>
<feature type="transmembrane region" description="Helical" evidence="2">
    <location>
        <begin position="7"/>
        <end position="25"/>
    </location>
</feature>
<dbReference type="GO" id="GO:0006596">
    <property type="term" value="P:polyamine biosynthetic process"/>
    <property type="evidence" value="ECO:0007669"/>
    <property type="project" value="UniProtKB-KW"/>
</dbReference>
<dbReference type="EMBL" id="JYHA01000149">
    <property type="protein sequence ID" value="KKB96026.1"/>
    <property type="molecule type" value="Genomic_DNA"/>
</dbReference>
<accession>A0A0F5MMS9</accession>
<feature type="transmembrane region" description="Helical" evidence="2">
    <location>
        <begin position="133"/>
        <end position="149"/>
    </location>
</feature>
<sequence length="546" mass="62252">MAINLRLCSIVFIASWLVSLVFYLFPNNLFYSIASSFIILFFGYYCGYKKQKNHQILISTQIYYFLPLIIPMSLEGDLNSLMKLIWLAYISTSLIICLSKLGDVNKKNYPNIVFAFLVGIISAKLLYLKIPPHSLIIFTTLAFNALIITKYEKINIKSPIIFLIIAGLSYLIFAKTANFSYKPEIFTALYCIGMSYYCYSNKDNSSSYLATLSFLLIISLFKLTNLTSSLSVAQYGMVCSITILCLIKSPAIYRKKSKYGKLSVVRNNFHNAHILFNGGIMHGVQHIDNNHDSSYYSNSSPLGKVLSKLTDQDRNFEMGVIGLGIGSLALYGKNQNHKISFYEIDEEVIKIAKNPELFTILDKSKANIKIIKGDARKTLEDIPDATYDMLVCDGYFGSFISNSLLTFEALKLYNKKLKEDGILFIHISGMELEQETLERNILALNLVGFTNHHLPKKRTKITNHGLFNFNKKNQLEEDIDYYIQKFLIITGLYMHSLNDFDSSWIILAKDETYLTNLSLETSWVKIKPKNLQRTELLTDANLVYKS</sequence>
<feature type="transmembrane region" description="Helical" evidence="2">
    <location>
        <begin position="31"/>
        <end position="48"/>
    </location>
</feature>
<feature type="transmembrane region" description="Helical" evidence="2">
    <location>
        <begin position="206"/>
        <end position="226"/>
    </location>
</feature>
<evidence type="ECO:0000256" key="2">
    <source>
        <dbReference type="SAM" id="Phobius"/>
    </source>
</evidence>
<feature type="transmembrane region" description="Helical" evidence="2">
    <location>
        <begin position="80"/>
        <end position="97"/>
    </location>
</feature>
<organism evidence="3 4">
    <name type="scientific">Candidatus Arcanibacter lacustris</name>
    <dbReference type="NCBI Taxonomy" id="1607817"/>
    <lineage>
        <taxon>Bacteria</taxon>
        <taxon>Pseudomonadati</taxon>
        <taxon>Pseudomonadota</taxon>
        <taxon>Alphaproteobacteria</taxon>
        <taxon>Rickettsiales</taxon>
        <taxon>Candidatus Arcanibacter</taxon>
    </lineage>
</organism>
<feature type="transmembrane region" description="Helical" evidence="2">
    <location>
        <begin position="179"/>
        <end position="199"/>
    </location>
</feature>
<dbReference type="Pfam" id="PF01564">
    <property type="entry name" value="Spermine_synth"/>
    <property type="match status" value="1"/>
</dbReference>
<evidence type="ECO:0000256" key="1">
    <source>
        <dbReference type="ARBA" id="ARBA00023115"/>
    </source>
</evidence>
<dbReference type="SUPFAM" id="SSF53335">
    <property type="entry name" value="S-adenosyl-L-methionine-dependent methyltransferases"/>
    <property type="match status" value="1"/>
</dbReference>
<feature type="transmembrane region" description="Helical" evidence="2">
    <location>
        <begin position="55"/>
        <end position="74"/>
    </location>
</feature>
<keyword evidence="2" id="KW-1133">Transmembrane helix</keyword>
<evidence type="ECO:0000313" key="3">
    <source>
        <dbReference type="EMBL" id="KKB96026.1"/>
    </source>
</evidence>
<feature type="transmembrane region" description="Helical" evidence="2">
    <location>
        <begin position="232"/>
        <end position="253"/>
    </location>
</feature>
<feature type="transmembrane region" description="Helical" evidence="2">
    <location>
        <begin position="156"/>
        <end position="173"/>
    </location>
</feature>
<feature type="transmembrane region" description="Helical" evidence="2">
    <location>
        <begin position="109"/>
        <end position="127"/>
    </location>
</feature>
<gene>
    <name evidence="3" type="ORF">SZ25_00893</name>
</gene>
<dbReference type="CDD" id="cd02440">
    <property type="entry name" value="AdoMet_MTases"/>
    <property type="match status" value="1"/>
</dbReference>
<proteinExistence type="predicted"/>
<reference evidence="3 4" key="1">
    <citation type="submission" date="2015-02" db="EMBL/GenBank/DDBJ databases">
        <title>Single cell genomics of a rare environmental alphaproteobacterium provides unique insights into Rickettsiaceae evolution.</title>
        <authorList>
            <person name="Martijn J."/>
            <person name="Schulz F."/>
            <person name="Zaremba-Niedzwiedzka K."/>
            <person name="Viklund J."/>
            <person name="Stepanauskas R."/>
            <person name="Andersson S.G.E."/>
            <person name="Horn M."/>
            <person name="Guy L."/>
            <person name="Ettema T.J.G."/>
        </authorList>
    </citation>
    <scope>NUCLEOTIDE SEQUENCE [LARGE SCALE GENOMIC DNA]</scope>
    <source>
        <strain evidence="3 4">SCGC AAA041-L04</strain>
    </source>
</reference>
<evidence type="ECO:0000313" key="4">
    <source>
        <dbReference type="Proteomes" id="UP000033358"/>
    </source>
</evidence>